<feature type="compositionally biased region" description="Basic and acidic residues" evidence="5">
    <location>
        <begin position="457"/>
        <end position="472"/>
    </location>
</feature>
<accession>A0A2A6C7Y4</accession>
<name>A0A2A6C7Y4_PRIPA</name>
<reference evidence="7" key="1">
    <citation type="journal article" date="2008" name="Nat. Genet.">
        <title>The Pristionchus pacificus genome provides a unique perspective on nematode lifestyle and parasitism.</title>
        <authorList>
            <person name="Dieterich C."/>
            <person name="Clifton S.W."/>
            <person name="Schuster L.N."/>
            <person name="Chinwalla A."/>
            <person name="Delehaunty K."/>
            <person name="Dinkelacker I."/>
            <person name="Fulton L."/>
            <person name="Fulton R."/>
            <person name="Godfrey J."/>
            <person name="Minx P."/>
            <person name="Mitreva M."/>
            <person name="Roeseler W."/>
            <person name="Tian H."/>
            <person name="Witte H."/>
            <person name="Yang S.P."/>
            <person name="Wilson R.K."/>
            <person name="Sommer R.J."/>
        </authorList>
    </citation>
    <scope>NUCLEOTIDE SEQUENCE [LARGE SCALE GENOMIC DNA]</scope>
    <source>
        <strain evidence="7">PS312</strain>
    </source>
</reference>
<keyword evidence="4" id="KW-0862">Zinc</keyword>
<dbReference type="GO" id="GO:0008270">
    <property type="term" value="F:zinc ion binding"/>
    <property type="evidence" value="ECO:0007669"/>
    <property type="project" value="UniProtKB-KW"/>
</dbReference>
<dbReference type="GO" id="GO:0006357">
    <property type="term" value="P:regulation of transcription by RNA polymerase II"/>
    <property type="evidence" value="ECO:0000318"/>
    <property type="project" value="GO_Central"/>
</dbReference>
<feature type="region of interest" description="Disordered" evidence="5">
    <location>
        <begin position="457"/>
        <end position="499"/>
    </location>
</feature>
<evidence type="ECO:0000256" key="1">
    <source>
        <dbReference type="ARBA" id="ARBA00022723"/>
    </source>
</evidence>
<dbReference type="PANTHER" id="PTHR24409:SF295">
    <property type="entry name" value="AZ2-RELATED"/>
    <property type="match status" value="1"/>
</dbReference>
<dbReference type="PROSITE" id="PS00028">
    <property type="entry name" value="ZINC_FINGER_C2H2_1"/>
    <property type="match status" value="1"/>
</dbReference>
<dbReference type="AlphaFoldDB" id="A0A2A6C7Y4"/>
<reference evidence="6" key="2">
    <citation type="submission" date="2022-06" db="UniProtKB">
        <authorList>
            <consortium name="EnsemblMetazoa"/>
        </authorList>
    </citation>
    <scope>IDENTIFICATION</scope>
    <source>
        <strain evidence="6">PS312</strain>
    </source>
</reference>
<dbReference type="GO" id="GO:0005694">
    <property type="term" value="C:chromosome"/>
    <property type="evidence" value="ECO:0000318"/>
    <property type="project" value="GO_Central"/>
</dbReference>
<accession>A0A8R1ULI0</accession>
<evidence type="ECO:0000256" key="5">
    <source>
        <dbReference type="SAM" id="MobiDB-lite"/>
    </source>
</evidence>
<keyword evidence="3" id="KW-0863">Zinc-finger</keyword>
<keyword evidence="2" id="KW-0677">Repeat</keyword>
<evidence type="ECO:0000313" key="6">
    <source>
        <dbReference type="EnsemblMetazoa" id="PPA35011.1"/>
    </source>
</evidence>
<keyword evidence="7" id="KW-1185">Reference proteome</keyword>
<evidence type="ECO:0000256" key="4">
    <source>
        <dbReference type="ARBA" id="ARBA00022833"/>
    </source>
</evidence>
<dbReference type="GO" id="GO:0043035">
    <property type="term" value="F:chromatin insulator sequence binding"/>
    <property type="evidence" value="ECO:0000318"/>
    <property type="project" value="GO_Central"/>
</dbReference>
<evidence type="ECO:0000256" key="2">
    <source>
        <dbReference type="ARBA" id="ARBA00022737"/>
    </source>
</evidence>
<sequence length="499" mass="55760">MSSQETSQESATFFPDSQLSDMSQALQQAHPDEQSSVSLIILHMSELLSSFVREDTPEMRAKWATALAGVRDSVQSEHAHEELRFISDFSVMLEDGLQCLADKCAQLEQAVKDHPPREHDYVYGRSPSADGSLTPPLIAGIPMPSMIAGGPGRKKQGARLLPYPSPSSIVARHAAPHREPPAKYKQVQFVGCDLCKRAIPRLRMANHLRHVHPEEFEKHAKFRCEYCKTALFIKQGAYDAHLDSCHVRLELESLTLRMPYADELMCRMCGAQCATVQELADHAAKMHPAISIMSCTGCGALFRQPDALMDHWREAKKLYAHSKCAASAPAHLLPRPKLVSQILAHARATGKLDKDFTYIQCMAQEVACEDCGLVVSSFKLLYDHVHRKHSKIVQGEMSFGCIGCGSKYKCVPSLKEHLLRAEIEEYSGCCNAGVAYWSGEPISRDMRPKETIARERRMEKEEAAKEERDRAESVFVKQEMDVDGTLDDMPALSQHETLL</sequence>
<dbReference type="InterPro" id="IPR013087">
    <property type="entry name" value="Znf_C2H2_type"/>
</dbReference>
<evidence type="ECO:0000313" key="7">
    <source>
        <dbReference type="Proteomes" id="UP000005239"/>
    </source>
</evidence>
<protein>
    <submittedName>
        <fullName evidence="6">C2H2-type domain-containing protein</fullName>
    </submittedName>
</protein>
<organism evidence="6 7">
    <name type="scientific">Pristionchus pacificus</name>
    <name type="common">Parasitic nematode worm</name>
    <dbReference type="NCBI Taxonomy" id="54126"/>
    <lineage>
        <taxon>Eukaryota</taxon>
        <taxon>Metazoa</taxon>
        <taxon>Ecdysozoa</taxon>
        <taxon>Nematoda</taxon>
        <taxon>Chromadorea</taxon>
        <taxon>Rhabditida</taxon>
        <taxon>Rhabditina</taxon>
        <taxon>Diplogasteromorpha</taxon>
        <taxon>Diplogasteroidea</taxon>
        <taxon>Neodiplogasteridae</taxon>
        <taxon>Pristionchus</taxon>
    </lineage>
</organism>
<keyword evidence="1" id="KW-0479">Metal-binding</keyword>
<dbReference type="PANTHER" id="PTHR24409">
    <property type="entry name" value="ZINC FINGER PROTEIN 142"/>
    <property type="match status" value="1"/>
</dbReference>
<dbReference type="EnsemblMetazoa" id="PPA35011.1">
    <property type="protein sequence ID" value="PPA35011.1"/>
    <property type="gene ID" value="WBGene00273380"/>
</dbReference>
<dbReference type="Gene3D" id="3.30.160.60">
    <property type="entry name" value="Classic Zinc Finger"/>
    <property type="match status" value="1"/>
</dbReference>
<dbReference type="SMART" id="SM00355">
    <property type="entry name" value="ZnF_C2H2"/>
    <property type="match status" value="4"/>
</dbReference>
<proteinExistence type="predicted"/>
<evidence type="ECO:0000256" key="3">
    <source>
        <dbReference type="ARBA" id="ARBA00022771"/>
    </source>
</evidence>
<gene>
    <name evidence="6" type="primary">WBGene00273380</name>
</gene>
<dbReference type="Proteomes" id="UP000005239">
    <property type="component" value="Unassembled WGS sequence"/>
</dbReference>